<organism evidence="1 2">
    <name type="scientific">Fraxinus pennsylvanica</name>
    <dbReference type="NCBI Taxonomy" id="56036"/>
    <lineage>
        <taxon>Eukaryota</taxon>
        <taxon>Viridiplantae</taxon>
        <taxon>Streptophyta</taxon>
        <taxon>Embryophyta</taxon>
        <taxon>Tracheophyta</taxon>
        <taxon>Spermatophyta</taxon>
        <taxon>Magnoliopsida</taxon>
        <taxon>eudicotyledons</taxon>
        <taxon>Gunneridae</taxon>
        <taxon>Pentapetalae</taxon>
        <taxon>asterids</taxon>
        <taxon>lamiids</taxon>
        <taxon>Lamiales</taxon>
        <taxon>Oleaceae</taxon>
        <taxon>Oleeae</taxon>
        <taxon>Fraxinus</taxon>
    </lineage>
</organism>
<reference evidence="1" key="1">
    <citation type="submission" date="2023-05" db="EMBL/GenBank/DDBJ databases">
        <authorList>
            <person name="Huff M."/>
        </authorList>
    </citation>
    <scope>NUCLEOTIDE SEQUENCE</scope>
</reference>
<evidence type="ECO:0000313" key="1">
    <source>
        <dbReference type="EMBL" id="CAI9787314.1"/>
    </source>
</evidence>
<dbReference type="PANTHER" id="PTHR35307">
    <property type="entry name" value="PROTEIN, PUTATIVE-RELATED"/>
    <property type="match status" value="1"/>
</dbReference>
<proteinExistence type="predicted"/>
<dbReference type="PANTHER" id="PTHR35307:SF3">
    <property type="entry name" value="DUF4220 DOMAIN-CONTAINING PROTEIN"/>
    <property type="match status" value="1"/>
</dbReference>
<dbReference type="EMBL" id="OU503058">
    <property type="protein sequence ID" value="CAI9787314.1"/>
    <property type="molecule type" value="Genomic_DNA"/>
</dbReference>
<sequence length="125" mass="14346">MEKSLDKNGALAIIRNAADVVWVGVDLYCKWQDKDLRKTSLQGRTSKETLEKLSNEAERTVKQFLGEIKDFLMDNPLNWPQREIPNLDPDKAAYNDEWRTFIREDNVNSLASISSIGSETQQTNE</sequence>
<gene>
    <name evidence="1" type="ORF">FPE_LOCUS34744</name>
</gene>
<protein>
    <submittedName>
        <fullName evidence="1">Uncharacterized protein</fullName>
    </submittedName>
</protein>
<keyword evidence="2" id="KW-1185">Reference proteome</keyword>
<name>A0AAD2EE53_9LAMI</name>
<evidence type="ECO:0000313" key="2">
    <source>
        <dbReference type="Proteomes" id="UP000834106"/>
    </source>
</evidence>
<accession>A0AAD2EE53</accession>
<dbReference type="AlphaFoldDB" id="A0AAD2EE53"/>
<dbReference type="Proteomes" id="UP000834106">
    <property type="component" value="Chromosome 23"/>
</dbReference>